<sequence length="152" mass="17135">MENESAQQLWESFQIQNPHLPDSYDVWAFGDTKEMADELAALVLEGLKTMTCSLKRLYEVNNEPLPKEKAYSVILDGEGQAVGIIQTLEVKVFPFDEVTEEVAAGEGEGDRSVAYWTEAHKVFFKRECEQISEPFSTKMAVVCETFELVFAA</sequence>
<evidence type="ECO:0000313" key="3">
    <source>
        <dbReference type="Proteomes" id="UP000198668"/>
    </source>
</evidence>
<dbReference type="PANTHER" id="PTHR39203:SF1">
    <property type="entry name" value="CYTOPLASMIC PROTEIN"/>
    <property type="match status" value="1"/>
</dbReference>
<dbReference type="PANTHER" id="PTHR39203">
    <property type="entry name" value="CYTOPLASMIC PROTEIN-RELATED"/>
    <property type="match status" value="1"/>
</dbReference>
<evidence type="ECO:0000259" key="1">
    <source>
        <dbReference type="SMART" id="SM01022"/>
    </source>
</evidence>
<dbReference type="OrthoDB" id="9807542at2"/>
<dbReference type="AlphaFoldDB" id="A0A1I3B209"/>
<dbReference type="PIRSF" id="PIRSF021320">
    <property type="entry name" value="DUF984"/>
    <property type="match status" value="1"/>
</dbReference>
<dbReference type="InterPro" id="IPR009326">
    <property type="entry name" value="DUF984"/>
</dbReference>
<proteinExistence type="predicted"/>
<dbReference type="CDD" id="cd06553">
    <property type="entry name" value="ASCH_Ef3133_like"/>
    <property type="match status" value="1"/>
</dbReference>
<dbReference type="InterPro" id="IPR007374">
    <property type="entry name" value="ASCH_domain"/>
</dbReference>
<dbReference type="SUPFAM" id="SSF88697">
    <property type="entry name" value="PUA domain-like"/>
    <property type="match status" value="1"/>
</dbReference>
<gene>
    <name evidence="2" type="ORF">SAMN04489868_10350</name>
</gene>
<dbReference type="RefSeq" id="WP_092091073.1">
    <property type="nucleotide sequence ID" value="NZ_FOQE01000003.1"/>
</dbReference>
<protein>
    <submittedName>
        <fullName evidence="2">Uncharacterized protein YhfF</fullName>
    </submittedName>
</protein>
<reference evidence="2 3" key="1">
    <citation type="submission" date="2016-10" db="EMBL/GenBank/DDBJ databases">
        <authorList>
            <person name="de Groot N.N."/>
        </authorList>
    </citation>
    <scope>NUCLEOTIDE SEQUENCE [LARGE SCALE GENOMIC DNA]</scope>
    <source>
        <strain evidence="2 3">DSM 27630</strain>
    </source>
</reference>
<evidence type="ECO:0000313" key="2">
    <source>
        <dbReference type="EMBL" id="SFH56334.1"/>
    </source>
</evidence>
<dbReference type="EMBL" id="FOQE01000003">
    <property type="protein sequence ID" value="SFH56334.1"/>
    <property type="molecule type" value="Genomic_DNA"/>
</dbReference>
<dbReference type="Pfam" id="PF04266">
    <property type="entry name" value="ASCH"/>
    <property type="match status" value="1"/>
</dbReference>
<dbReference type="Gene3D" id="3.10.400.10">
    <property type="entry name" value="Sulfate adenylyltransferase"/>
    <property type="match status" value="1"/>
</dbReference>
<dbReference type="Proteomes" id="UP000198668">
    <property type="component" value="Unassembled WGS sequence"/>
</dbReference>
<dbReference type="SMART" id="SM01022">
    <property type="entry name" value="ASCH"/>
    <property type="match status" value="1"/>
</dbReference>
<accession>A0A1I3B209</accession>
<name>A0A1I3B209_9LACT</name>
<feature type="domain" description="ASCH" evidence="1">
    <location>
        <begin position="27"/>
        <end position="150"/>
    </location>
</feature>
<keyword evidence="3" id="KW-1185">Reference proteome</keyword>
<dbReference type="InterPro" id="IPR015947">
    <property type="entry name" value="PUA-like_sf"/>
</dbReference>
<organism evidence="2 3">
    <name type="scientific">Pisciglobus halotolerans</name>
    <dbReference type="NCBI Taxonomy" id="745365"/>
    <lineage>
        <taxon>Bacteria</taxon>
        <taxon>Bacillati</taxon>
        <taxon>Bacillota</taxon>
        <taxon>Bacilli</taxon>
        <taxon>Lactobacillales</taxon>
        <taxon>Carnobacteriaceae</taxon>
    </lineage>
</organism>